<organism evidence="2 3">
    <name type="scientific">Olea europaea subsp. europaea</name>
    <dbReference type="NCBI Taxonomy" id="158383"/>
    <lineage>
        <taxon>Eukaryota</taxon>
        <taxon>Viridiplantae</taxon>
        <taxon>Streptophyta</taxon>
        <taxon>Embryophyta</taxon>
        <taxon>Tracheophyta</taxon>
        <taxon>Spermatophyta</taxon>
        <taxon>Magnoliopsida</taxon>
        <taxon>eudicotyledons</taxon>
        <taxon>Gunneridae</taxon>
        <taxon>Pentapetalae</taxon>
        <taxon>asterids</taxon>
        <taxon>lamiids</taxon>
        <taxon>Lamiales</taxon>
        <taxon>Oleaceae</taxon>
        <taxon>Oleeae</taxon>
        <taxon>Olea</taxon>
    </lineage>
</organism>
<sequence>MIVGFWSIKRIQVKKERHSHAFQLMNEMIKSESNYKYQNNGQIPGNLEHQYSGRVLPPSTPPLTDDQQVVHLNLETNGGRSSLTDQLQSQNEKQKDAKKKGPEKMETPILVAAKMGILEMVQKILDTFPVAIQDLDSSGKNVLMLAAENRQTTVFNYLVENKLPDFVFHQFDDQGNTILHLAAMVGELLPWVIPGAALQMQWEIKWCKHVKHSVPPLSFAHNNIKGETPRQIFTRTHRKLVKEGT</sequence>
<feature type="compositionally biased region" description="Basic and acidic residues" evidence="1">
    <location>
        <begin position="92"/>
        <end position="104"/>
    </location>
</feature>
<dbReference type="EMBL" id="CACTIH010005457">
    <property type="protein sequence ID" value="CAA2993826.1"/>
    <property type="molecule type" value="Genomic_DNA"/>
</dbReference>
<comment type="caution">
    <text evidence="2">The sequence shown here is derived from an EMBL/GenBank/DDBJ whole genome shotgun (WGS) entry which is preliminary data.</text>
</comment>
<dbReference type="InterPro" id="IPR036770">
    <property type="entry name" value="Ankyrin_rpt-contain_sf"/>
</dbReference>
<name>A0A8S0SLJ1_OLEEU</name>
<dbReference type="OrthoDB" id="1868897at2759"/>
<dbReference type="InterPro" id="IPR002110">
    <property type="entry name" value="Ankyrin_rpt"/>
</dbReference>
<dbReference type="Gene3D" id="1.25.40.20">
    <property type="entry name" value="Ankyrin repeat-containing domain"/>
    <property type="match status" value="1"/>
</dbReference>
<dbReference type="GO" id="GO:0016020">
    <property type="term" value="C:membrane"/>
    <property type="evidence" value="ECO:0007669"/>
    <property type="project" value="TreeGrafter"/>
</dbReference>
<evidence type="ECO:0000313" key="3">
    <source>
        <dbReference type="Proteomes" id="UP000594638"/>
    </source>
</evidence>
<evidence type="ECO:0000256" key="1">
    <source>
        <dbReference type="SAM" id="MobiDB-lite"/>
    </source>
</evidence>
<protein>
    <submittedName>
        <fullName evidence="2">Uncharacterized protein</fullName>
    </submittedName>
</protein>
<feature type="region of interest" description="Disordered" evidence="1">
    <location>
        <begin position="78"/>
        <end position="104"/>
    </location>
</feature>
<dbReference type="PANTHER" id="PTHR24177">
    <property type="entry name" value="CASKIN"/>
    <property type="match status" value="1"/>
</dbReference>
<feature type="compositionally biased region" description="Polar residues" evidence="1">
    <location>
        <begin position="78"/>
        <end position="91"/>
    </location>
</feature>
<dbReference type="SUPFAM" id="SSF48403">
    <property type="entry name" value="Ankyrin repeat"/>
    <property type="match status" value="1"/>
</dbReference>
<dbReference type="Pfam" id="PF12796">
    <property type="entry name" value="Ank_2"/>
    <property type="match status" value="1"/>
</dbReference>
<dbReference type="AlphaFoldDB" id="A0A8S0SLJ1"/>
<dbReference type="PANTHER" id="PTHR24177:SF470">
    <property type="entry name" value="ANKYRIN REPEAT PROTEIN"/>
    <property type="match status" value="1"/>
</dbReference>
<dbReference type="Proteomes" id="UP000594638">
    <property type="component" value="Unassembled WGS sequence"/>
</dbReference>
<keyword evidence="3" id="KW-1185">Reference proteome</keyword>
<reference evidence="2 3" key="1">
    <citation type="submission" date="2019-12" db="EMBL/GenBank/DDBJ databases">
        <authorList>
            <person name="Alioto T."/>
            <person name="Alioto T."/>
            <person name="Gomez Garrido J."/>
        </authorList>
    </citation>
    <scope>NUCLEOTIDE SEQUENCE [LARGE SCALE GENOMIC DNA]</scope>
</reference>
<evidence type="ECO:0000313" key="2">
    <source>
        <dbReference type="EMBL" id="CAA2993826.1"/>
    </source>
</evidence>
<gene>
    <name evidence="2" type="ORF">OLEA9_A012882</name>
</gene>
<proteinExistence type="predicted"/>
<dbReference type="Gramene" id="OE9A012882T1">
    <property type="protein sequence ID" value="OE9A012882C1"/>
    <property type="gene ID" value="OE9A012882"/>
</dbReference>
<accession>A0A8S0SLJ1</accession>